<feature type="chain" id="PRO_5019222420" evidence="1">
    <location>
        <begin position="23"/>
        <end position="150"/>
    </location>
</feature>
<dbReference type="AlphaFoldDB" id="A0A432WC57"/>
<keyword evidence="1" id="KW-0732">Signal</keyword>
<comment type="caution">
    <text evidence="2">The sequence shown here is derived from an EMBL/GenBank/DDBJ whole genome shotgun (WGS) entry which is preliminary data.</text>
</comment>
<organism evidence="2 3">
    <name type="scientific">Aliidiomarina soli</name>
    <dbReference type="NCBI Taxonomy" id="1928574"/>
    <lineage>
        <taxon>Bacteria</taxon>
        <taxon>Pseudomonadati</taxon>
        <taxon>Pseudomonadota</taxon>
        <taxon>Gammaproteobacteria</taxon>
        <taxon>Alteromonadales</taxon>
        <taxon>Idiomarinaceae</taxon>
        <taxon>Aliidiomarina</taxon>
    </lineage>
</organism>
<keyword evidence="3" id="KW-1185">Reference proteome</keyword>
<sequence length="150" mass="16882">MKVAVSYVAFLSALTFPLVSQAESMCPLPDGMRASIEMTKEAIRARHRGESKVYLERNISSVASRLPWAGLLMQSILDEVYSTPEPLDMLVHAAYRMEVCYLLHHYPESESSLEFDLAYPLLQACESEDEQAQTHCSMRVAHQVSGIMLE</sequence>
<reference evidence="2 3" key="1">
    <citation type="journal article" date="2011" name="Front. Microbiol.">
        <title>Genomic signatures of strain selection and enhancement in Bacillus atrophaeus var. globigii, a historical biowarfare simulant.</title>
        <authorList>
            <person name="Gibbons H.S."/>
            <person name="Broomall S.M."/>
            <person name="McNew L.A."/>
            <person name="Daligault H."/>
            <person name="Chapman C."/>
            <person name="Bruce D."/>
            <person name="Karavis M."/>
            <person name="Krepps M."/>
            <person name="McGregor P.A."/>
            <person name="Hong C."/>
            <person name="Park K.H."/>
            <person name="Akmal A."/>
            <person name="Feldman A."/>
            <person name="Lin J.S."/>
            <person name="Chang W.E."/>
            <person name="Higgs B.W."/>
            <person name="Demirev P."/>
            <person name="Lindquist J."/>
            <person name="Liem A."/>
            <person name="Fochler E."/>
            <person name="Read T.D."/>
            <person name="Tapia R."/>
            <person name="Johnson S."/>
            <person name="Bishop-Lilly K.A."/>
            <person name="Detter C."/>
            <person name="Han C."/>
            <person name="Sozhamannan S."/>
            <person name="Rosenzweig C.N."/>
            <person name="Skowronski E.W."/>
        </authorList>
    </citation>
    <scope>NUCLEOTIDE SEQUENCE [LARGE SCALE GENOMIC DNA]</scope>
    <source>
        <strain evidence="2 3">Y4G10-17</strain>
    </source>
</reference>
<name>A0A432WC57_9GAMM</name>
<proteinExistence type="predicted"/>
<dbReference type="EMBL" id="PIPO01000007">
    <property type="protein sequence ID" value="RUO29575.1"/>
    <property type="molecule type" value="Genomic_DNA"/>
</dbReference>
<feature type="signal peptide" evidence="1">
    <location>
        <begin position="1"/>
        <end position="22"/>
    </location>
</feature>
<gene>
    <name evidence="2" type="ORF">CWE14_14035</name>
</gene>
<protein>
    <submittedName>
        <fullName evidence="2">Uncharacterized protein</fullName>
    </submittedName>
</protein>
<evidence type="ECO:0000313" key="2">
    <source>
        <dbReference type="EMBL" id="RUO29575.1"/>
    </source>
</evidence>
<accession>A0A432WC57</accession>
<evidence type="ECO:0000256" key="1">
    <source>
        <dbReference type="SAM" id="SignalP"/>
    </source>
</evidence>
<dbReference type="Proteomes" id="UP000287823">
    <property type="component" value="Unassembled WGS sequence"/>
</dbReference>
<evidence type="ECO:0000313" key="3">
    <source>
        <dbReference type="Proteomes" id="UP000287823"/>
    </source>
</evidence>